<accession>A0A9D4I4R3</accession>
<keyword evidence="1" id="KW-0732">Signal</keyword>
<evidence type="ECO:0000313" key="3">
    <source>
        <dbReference type="Proteomes" id="UP000828390"/>
    </source>
</evidence>
<dbReference type="EMBL" id="JAIWYP010000010">
    <property type="protein sequence ID" value="KAH3747368.1"/>
    <property type="molecule type" value="Genomic_DNA"/>
</dbReference>
<sequence length="79" mass="8692">MHTCFLLLRGALSLSAGKDWFPVACLELLLCAQEAWNQEVKEGPEVQDVVLYWGTGQDQTVGAVQLLHSLGDLVMVIHV</sequence>
<reference evidence="2" key="2">
    <citation type="submission" date="2020-11" db="EMBL/GenBank/DDBJ databases">
        <authorList>
            <person name="McCartney M.A."/>
            <person name="Auch B."/>
            <person name="Kono T."/>
            <person name="Mallez S."/>
            <person name="Becker A."/>
            <person name="Gohl D.M."/>
            <person name="Silverstein K.A.T."/>
            <person name="Koren S."/>
            <person name="Bechman K.B."/>
            <person name="Herman A."/>
            <person name="Abrahante J.E."/>
            <person name="Garbe J."/>
        </authorList>
    </citation>
    <scope>NUCLEOTIDE SEQUENCE</scope>
    <source>
        <strain evidence="2">Duluth1</strain>
        <tissue evidence="2">Whole animal</tissue>
    </source>
</reference>
<feature type="signal peptide" evidence="1">
    <location>
        <begin position="1"/>
        <end position="17"/>
    </location>
</feature>
<evidence type="ECO:0000256" key="1">
    <source>
        <dbReference type="SAM" id="SignalP"/>
    </source>
</evidence>
<gene>
    <name evidence="2" type="ORF">DPMN_181793</name>
</gene>
<keyword evidence="3" id="KW-1185">Reference proteome</keyword>
<feature type="chain" id="PRO_5039285823" evidence="1">
    <location>
        <begin position="18"/>
        <end position="79"/>
    </location>
</feature>
<proteinExistence type="predicted"/>
<evidence type="ECO:0000313" key="2">
    <source>
        <dbReference type="EMBL" id="KAH3747368.1"/>
    </source>
</evidence>
<comment type="caution">
    <text evidence="2">The sequence shown here is derived from an EMBL/GenBank/DDBJ whole genome shotgun (WGS) entry which is preliminary data.</text>
</comment>
<protein>
    <submittedName>
        <fullName evidence="2">Uncharacterized protein</fullName>
    </submittedName>
</protein>
<organism evidence="2 3">
    <name type="scientific">Dreissena polymorpha</name>
    <name type="common">Zebra mussel</name>
    <name type="synonym">Mytilus polymorpha</name>
    <dbReference type="NCBI Taxonomy" id="45954"/>
    <lineage>
        <taxon>Eukaryota</taxon>
        <taxon>Metazoa</taxon>
        <taxon>Spiralia</taxon>
        <taxon>Lophotrochozoa</taxon>
        <taxon>Mollusca</taxon>
        <taxon>Bivalvia</taxon>
        <taxon>Autobranchia</taxon>
        <taxon>Heteroconchia</taxon>
        <taxon>Euheterodonta</taxon>
        <taxon>Imparidentia</taxon>
        <taxon>Neoheterodontei</taxon>
        <taxon>Myida</taxon>
        <taxon>Dreissenoidea</taxon>
        <taxon>Dreissenidae</taxon>
        <taxon>Dreissena</taxon>
    </lineage>
</organism>
<name>A0A9D4I4R3_DREPO</name>
<reference evidence="2" key="1">
    <citation type="journal article" date="2019" name="bioRxiv">
        <title>The Genome of the Zebra Mussel, Dreissena polymorpha: A Resource for Invasive Species Research.</title>
        <authorList>
            <person name="McCartney M.A."/>
            <person name="Auch B."/>
            <person name="Kono T."/>
            <person name="Mallez S."/>
            <person name="Zhang Y."/>
            <person name="Obille A."/>
            <person name="Becker A."/>
            <person name="Abrahante J.E."/>
            <person name="Garbe J."/>
            <person name="Badalamenti J.P."/>
            <person name="Herman A."/>
            <person name="Mangelson H."/>
            <person name="Liachko I."/>
            <person name="Sullivan S."/>
            <person name="Sone E.D."/>
            <person name="Koren S."/>
            <person name="Silverstein K.A.T."/>
            <person name="Beckman K.B."/>
            <person name="Gohl D.M."/>
        </authorList>
    </citation>
    <scope>NUCLEOTIDE SEQUENCE</scope>
    <source>
        <strain evidence="2">Duluth1</strain>
        <tissue evidence="2">Whole animal</tissue>
    </source>
</reference>
<dbReference type="AlphaFoldDB" id="A0A9D4I4R3"/>
<dbReference type="Proteomes" id="UP000828390">
    <property type="component" value="Unassembled WGS sequence"/>
</dbReference>